<dbReference type="AlphaFoldDB" id="A0A9W8N185"/>
<comment type="caution">
    <text evidence="8">The sequence shown here is derived from an EMBL/GenBank/DDBJ whole genome shotgun (WGS) entry which is preliminary data.</text>
</comment>
<dbReference type="InterPro" id="IPR034704">
    <property type="entry name" value="Ribosomal_bL28/bL31-like_sf"/>
</dbReference>
<dbReference type="Gene3D" id="3.40.50.1820">
    <property type="entry name" value="alpha/beta hydrolase"/>
    <property type="match status" value="1"/>
</dbReference>
<comment type="similarity">
    <text evidence="2">Belongs to the bacterial ribosomal protein bL28 family.</text>
</comment>
<dbReference type="InterPro" id="IPR029058">
    <property type="entry name" value="AB_hydrolase_fold"/>
</dbReference>
<proteinExistence type="inferred from homology"/>
<evidence type="ECO:0000313" key="9">
    <source>
        <dbReference type="Proteomes" id="UP001148786"/>
    </source>
</evidence>
<keyword evidence="3" id="KW-0378">Hydrolase</keyword>
<dbReference type="SUPFAM" id="SSF53474">
    <property type="entry name" value="alpha/beta-Hydrolases"/>
    <property type="match status" value="1"/>
</dbReference>
<dbReference type="InterPro" id="IPR037147">
    <property type="entry name" value="Ribosomal_bL28_sf"/>
</dbReference>
<dbReference type="PROSITE" id="PS00122">
    <property type="entry name" value="CARBOXYLESTERASE_B_1"/>
    <property type="match status" value="1"/>
</dbReference>
<dbReference type="GO" id="GO:0003735">
    <property type="term" value="F:structural constituent of ribosome"/>
    <property type="evidence" value="ECO:0007669"/>
    <property type="project" value="InterPro"/>
</dbReference>
<accession>A0A9W8N185</accession>
<evidence type="ECO:0000256" key="6">
    <source>
        <dbReference type="ARBA" id="ARBA00035269"/>
    </source>
</evidence>
<dbReference type="GO" id="GO:0016787">
    <property type="term" value="F:hydrolase activity"/>
    <property type="evidence" value="ECO:0007669"/>
    <property type="project" value="UniProtKB-KW"/>
</dbReference>
<evidence type="ECO:0000313" key="8">
    <source>
        <dbReference type="EMBL" id="KAJ3517069.1"/>
    </source>
</evidence>
<dbReference type="InterPro" id="IPR026569">
    <property type="entry name" value="Ribosomal_bL28"/>
</dbReference>
<reference evidence="8" key="1">
    <citation type="submission" date="2022-07" db="EMBL/GenBank/DDBJ databases">
        <title>Genome Sequence of Agrocybe chaxingu.</title>
        <authorList>
            <person name="Buettner E."/>
        </authorList>
    </citation>
    <scope>NUCLEOTIDE SEQUENCE</scope>
    <source>
        <strain evidence="8">MP-N11</strain>
    </source>
</reference>
<evidence type="ECO:0000256" key="2">
    <source>
        <dbReference type="ARBA" id="ARBA00008760"/>
    </source>
</evidence>
<organism evidence="8 9">
    <name type="scientific">Agrocybe chaxingu</name>
    <dbReference type="NCBI Taxonomy" id="84603"/>
    <lineage>
        <taxon>Eukaryota</taxon>
        <taxon>Fungi</taxon>
        <taxon>Dikarya</taxon>
        <taxon>Basidiomycota</taxon>
        <taxon>Agaricomycotina</taxon>
        <taxon>Agaricomycetes</taxon>
        <taxon>Agaricomycetidae</taxon>
        <taxon>Agaricales</taxon>
        <taxon>Agaricineae</taxon>
        <taxon>Strophariaceae</taxon>
        <taxon>Agrocybe</taxon>
    </lineage>
</organism>
<dbReference type="Pfam" id="PF00135">
    <property type="entry name" value="COesterase"/>
    <property type="match status" value="1"/>
</dbReference>
<gene>
    <name evidence="8" type="ORF">NLJ89_g743</name>
</gene>
<dbReference type="GO" id="GO:1990904">
    <property type="term" value="C:ribonucleoprotein complex"/>
    <property type="evidence" value="ECO:0007669"/>
    <property type="project" value="UniProtKB-KW"/>
</dbReference>
<comment type="similarity">
    <text evidence="1">Belongs to the type-B carboxylesterase/lipase family.</text>
</comment>
<dbReference type="PANTHER" id="PTHR11559">
    <property type="entry name" value="CARBOXYLESTERASE"/>
    <property type="match status" value="1"/>
</dbReference>
<dbReference type="Gene3D" id="2.30.170.40">
    <property type="entry name" value="Ribosomal protein L28/L24"/>
    <property type="match status" value="1"/>
</dbReference>
<evidence type="ECO:0000256" key="5">
    <source>
        <dbReference type="ARBA" id="ARBA00023274"/>
    </source>
</evidence>
<dbReference type="InterPro" id="IPR019826">
    <property type="entry name" value="Carboxylesterase_B_AS"/>
</dbReference>
<feature type="domain" description="Carboxylesterase type B" evidence="7">
    <location>
        <begin position="185"/>
        <end position="688"/>
    </location>
</feature>
<sequence>MSFSKILPRLGSQPFKRSQLGLYQGKMKQAGNNVPFSKHKTRRTWLPNVQKKRVPSEILGGNVRVKLTTRALKTIRKKGGLDNYLKTTAPELLGLGGMKLRTQMREAELVQQGRIVKQYKVPTVSRFDSIRTASPGPSPLTLQTARLARLMAAASLNDVLTPFVATLLGLATAAPQLQLGRTTLTGRNITLLGLEFFGGIPFAEPPLGSLRLKPPVLKTELDTPSFDASNFGKGCLQPGGDVTTFSEDCLTINVYRPSGTKANAKLPVLFWTYGGGFQNGQASIYNGSAIVAQSVARGTPLIYVNYNYRLGPLGFPQGQEADDKHGLNLALKDQLAALKWVQANIGIFGGDESKVTVFGESAGAIMTAVLFLNSSIENLARAAIFESGSAATALEFKAAHREVDWQNFVSGVPSCASLATSGNTFHCLREANSTDIRLGLLNALADAQELFAFDPTIDGPGGLFPDIASTFLHRGHFARLPFIAGTNLDEGTTFTPTTGLTEDDIRATIISSFSPPLVAPSLLDSTADEILKLYPDDPALGSPFNTGNETFGLPPGFKREAAIMGDISFQSQRRSWIQAASRIGVKTYGYLFTQPQPNGKPQDGVSHGSEVVFVYGAPSDRSASALRLSSIMIDYWVSFATSLTPNDGLGNQRPIWPQYTPENEVLLQLKGDNTTVIPDDYRKKQIDFINSDPAVLHHRRALLRRRQFD</sequence>
<dbReference type="Proteomes" id="UP001148786">
    <property type="component" value="Unassembled WGS sequence"/>
</dbReference>
<dbReference type="Pfam" id="PF00830">
    <property type="entry name" value="Ribosomal_L28"/>
    <property type="match status" value="1"/>
</dbReference>
<dbReference type="PROSITE" id="PS00941">
    <property type="entry name" value="CARBOXYLESTERASE_B_2"/>
    <property type="match status" value="1"/>
</dbReference>
<dbReference type="InterPro" id="IPR050309">
    <property type="entry name" value="Type-B_Carboxylest/Lipase"/>
</dbReference>
<keyword evidence="5" id="KW-0687">Ribonucleoprotein</keyword>
<keyword evidence="9" id="KW-1185">Reference proteome</keyword>
<dbReference type="SUPFAM" id="SSF143800">
    <property type="entry name" value="L28p-like"/>
    <property type="match status" value="1"/>
</dbReference>
<evidence type="ECO:0000256" key="4">
    <source>
        <dbReference type="ARBA" id="ARBA00022980"/>
    </source>
</evidence>
<protein>
    <recommendedName>
        <fullName evidence="6">Large ribosomal subunit protein bL28m</fullName>
    </recommendedName>
</protein>
<dbReference type="EMBL" id="JANKHO010000032">
    <property type="protein sequence ID" value="KAJ3517069.1"/>
    <property type="molecule type" value="Genomic_DNA"/>
</dbReference>
<name>A0A9W8N185_9AGAR</name>
<dbReference type="OrthoDB" id="408631at2759"/>
<dbReference type="HAMAP" id="MF_00373">
    <property type="entry name" value="Ribosomal_bL28"/>
    <property type="match status" value="1"/>
</dbReference>
<evidence type="ECO:0000256" key="1">
    <source>
        <dbReference type="ARBA" id="ARBA00005964"/>
    </source>
</evidence>
<evidence type="ECO:0000259" key="7">
    <source>
        <dbReference type="Pfam" id="PF00135"/>
    </source>
</evidence>
<keyword evidence="4" id="KW-0689">Ribosomal protein</keyword>
<dbReference type="InterPro" id="IPR019819">
    <property type="entry name" value="Carboxylesterase_B_CS"/>
</dbReference>
<evidence type="ECO:0000256" key="3">
    <source>
        <dbReference type="ARBA" id="ARBA00022801"/>
    </source>
</evidence>
<dbReference type="InterPro" id="IPR002018">
    <property type="entry name" value="CarbesteraseB"/>
</dbReference>
<dbReference type="FunFam" id="2.30.170.40:FF:000003">
    <property type="entry name" value="54S ribosomal protein L24"/>
    <property type="match status" value="1"/>
</dbReference>
<dbReference type="GO" id="GO:0005840">
    <property type="term" value="C:ribosome"/>
    <property type="evidence" value="ECO:0007669"/>
    <property type="project" value="UniProtKB-KW"/>
</dbReference>